<sequence length="871" mass="98551">MPPFANGISMSIVELGAGSLKKTTHLLRNVANLLGSISKHDHGAFLSQAEYYALDLEYSQLVSTLSAVELQEDSGAGPLVGEEVQTRGICGTYTQGLEWITHSLSTSSSSNSDSETRSSRTDDSLGGSQGDRRAILWLGSSIGNYSPQEALEFLRDELRPALHHQTRILIGIDNCKIPEKVAKAYNDSEGVTHQFILNGITVLARMLGIDKSILNSEQFEYVSRYNASMSRNEAYLRAREAITLTITALVTQDEDSKKDSVIQIKAGELILMEKSYKFTDEEVHQLFHSAGLRVIQTWSDQSHLPLASRPTTGPIHSLYLVERAGFSFDDLAFSKVEALEKEARTDMAIRRMMIEPGSSTCETLFRAFNSMSVDNMRGLKFGDQLQCRFKAMDRTALEPSSVSEQPEFPRLIDAKTYARGNVPSMKEWDEIWSAWDLVTMGITPQDLLYTKPIDLRHICLFYFGHIPVFADIHLSRYFSEPYSEPKRFSEIFERGIDPDMDDPTICNEHSKVPEYEDEWPSLSEILDFKNSVRARISKVYESIENHSLVLKRSLARVLWMIYEHEALHLETFLYMLVQLPSLNMLPTFSPPDWSSLSRQWDLEATTDSGTAELIEYSDTTTLLVGHDDLDRDDEKLNFCENHEFGWDNEHPARTEVVGPFKLSPTPISNLDYLVYALENLPHGLRLDVTVVPASWDYTFDSDSESPEHDIRIRTIYGLVPFSVGKHWPVQASGRQLKAYAHRRGGRLPAANELRVYLRDNPSDGPLSPVGFRHWHPIPARAGQKEADGVWRGGMNGGIWEWTETVFDRHVNFQSSLLYPGYSSDFFDGAHWVLLGGSWATIPKIAHRSSFVNWFQANYPYVFAGARVAYDY</sequence>
<name>F4S035_MELLP</name>
<dbReference type="OrthoDB" id="659at2759"/>
<dbReference type="Gene3D" id="3.40.50.150">
    <property type="entry name" value="Vaccinia Virus protein VP39"/>
    <property type="match status" value="1"/>
</dbReference>
<gene>
    <name evidence="6" type="ORF">MELLADRAFT_110519</name>
</gene>
<evidence type="ECO:0000256" key="3">
    <source>
        <dbReference type="SAM" id="MobiDB-lite"/>
    </source>
</evidence>
<dbReference type="Gene3D" id="3.90.1580.10">
    <property type="entry name" value="paralog of FGE (formylglycine-generating enzyme)"/>
    <property type="match status" value="1"/>
</dbReference>
<dbReference type="KEGG" id="mlr:MELLADRAFT_110519"/>
<evidence type="ECO:0000259" key="5">
    <source>
        <dbReference type="Pfam" id="PF10017"/>
    </source>
</evidence>
<feature type="compositionally biased region" description="Low complexity" evidence="3">
    <location>
        <begin position="104"/>
        <end position="113"/>
    </location>
</feature>
<feature type="domain" description="Sulfatase-modifying factor enzyme-like" evidence="4">
    <location>
        <begin position="643"/>
        <end position="868"/>
    </location>
</feature>
<dbReference type="GeneID" id="18924105"/>
<dbReference type="GO" id="GO:0008168">
    <property type="term" value="F:methyltransferase activity"/>
    <property type="evidence" value="ECO:0007669"/>
    <property type="project" value="UniProtKB-KW"/>
</dbReference>
<dbReference type="InterPro" id="IPR042095">
    <property type="entry name" value="SUMF_sf"/>
</dbReference>
<dbReference type="InterPro" id="IPR016187">
    <property type="entry name" value="CTDL_fold"/>
</dbReference>
<dbReference type="SUPFAM" id="SSF56436">
    <property type="entry name" value="C-type lectin-like"/>
    <property type="match status" value="1"/>
</dbReference>
<evidence type="ECO:0000259" key="4">
    <source>
        <dbReference type="Pfam" id="PF03781"/>
    </source>
</evidence>
<feature type="compositionally biased region" description="Basic and acidic residues" evidence="3">
    <location>
        <begin position="114"/>
        <end position="123"/>
    </location>
</feature>
<feature type="domain" description="Histidine-specific methyltransferase SAM-dependent" evidence="5">
    <location>
        <begin position="11"/>
        <end position="303"/>
    </location>
</feature>
<keyword evidence="2" id="KW-0808">Transferase</keyword>
<dbReference type="FunCoup" id="F4S035">
    <property type="interactions" value="10"/>
</dbReference>
<dbReference type="STRING" id="747676.F4S035"/>
<dbReference type="Pfam" id="PF10017">
    <property type="entry name" value="Methyltransf_33"/>
    <property type="match status" value="1"/>
</dbReference>
<reference evidence="7" key="1">
    <citation type="journal article" date="2011" name="Proc. Natl. Acad. Sci. U.S.A.">
        <title>Obligate biotrophy features unraveled by the genomic analysis of rust fungi.</title>
        <authorList>
            <person name="Duplessis S."/>
            <person name="Cuomo C.A."/>
            <person name="Lin Y.-C."/>
            <person name="Aerts A."/>
            <person name="Tisserant E."/>
            <person name="Veneault-Fourrey C."/>
            <person name="Joly D.L."/>
            <person name="Hacquard S."/>
            <person name="Amselem J."/>
            <person name="Cantarel B.L."/>
            <person name="Chiu R."/>
            <person name="Coutinho P.M."/>
            <person name="Feau N."/>
            <person name="Field M."/>
            <person name="Frey P."/>
            <person name="Gelhaye E."/>
            <person name="Goldberg J."/>
            <person name="Grabherr M.G."/>
            <person name="Kodira C.D."/>
            <person name="Kohler A."/>
            <person name="Kuees U."/>
            <person name="Lindquist E.A."/>
            <person name="Lucas S.M."/>
            <person name="Mago R."/>
            <person name="Mauceli E."/>
            <person name="Morin E."/>
            <person name="Murat C."/>
            <person name="Pangilinan J.L."/>
            <person name="Park R."/>
            <person name="Pearson M."/>
            <person name="Quesneville H."/>
            <person name="Rouhier N."/>
            <person name="Sakthikumar S."/>
            <person name="Salamov A.A."/>
            <person name="Schmutz J."/>
            <person name="Selles B."/>
            <person name="Shapiro H."/>
            <person name="Tanguay P."/>
            <person name="Tuskan G.A."/>
            <person name="Henrissat B."/>
            <person name="Van de Peer Y."/>
            <person name="Rouze P."/>
            <person name="Ellis J.G."/>
            <person name="Dodds P.N."/>
            <person name="Schein J.E."/>
            <person name="Zhong S."/>
            <person name="Hamelin R.C."/>
            <person name="Grigoriev I.V."/>
            <person name="Szabo L.J."/>
            <person name="Martin F."/>
        </authorList>
    </citation>
    <scope>NUCLEOTIDE SEQUENCE [LARGE SCALE GENOMIC DNA]</scope>
    <source>
        <strain evidence="7">98AG31 / pathotype 3-4-7</strain>
    </source>
</reference>
<dbReference type="eggNOG" id="ENOG502QS9T">
    <property type="taxonomic scope" value="Eukaryota"/>
</dbReference>
<dbReference type="InterPro" id="IPR051128">
    <property type="entry name" value="EgtD_Methyltrsf_superfamily"/>
</dbReference>
<dbReference type="GO" id="GO:0032259">
    <property type="term" value="P:methylation"/>
    <property type="evidence" value="ECO:0007669"/>
    <property type="project" value="UniProtKB-KW"/>
</dbReference>
<protein>
    <recommendedName>
        <fullName evidence="8">Histidine-specific methyltransferase SAM-dependent domain-containing protein</fullName>
    </recommendedName>
</protein>
<organism evidence="7">
    <name type="scientific">Melampsora larici-populina (strain 98AG31 / pathotype 3-4-7)</name>
    <name type="common">Poplar leaf rust fungus</name>
    <dbReference type="NCBI Taxonomy" id="747676"/>
    <lineage>
        <taxon>Eukaryota</taxon>
        <taxon>Fungi</taxon>
        <taxon>Dikarya</taxon>
        <taxon>Basidiomycota</taxon>
        <taxon>Pucciniomycotina</taxon>
        <taxon>Pucciniomycetes</taxon>
        <taxon>Pucciniales</taxon>
        <taxon>Melampsoraceae</taxon>
        <taxon>Melampsora</taxon>
    </lineage>
</organism>
<evidence type="ECO:0008006" key="8">
    <source>
        <dbReference type="Google" id="ProtNLM"/>
    </source>
</evidence>
<feature type="region of interest" description="Disordered" evidence="3">
    <location>
        <begin position="104"/>
        <end position="128"/>
    </location>
</feature>
<evidence type="ECO:0000256" key="2">
    <source>
        <dbReference type="ARBA" id="ARBA00022679"/>
    </source>
</evidence>
<proteinExistence type="predicted"/>
<keyword evidence="7" id="KW-1185">Reference proteome</keyword>
<dbReference type="InterPro" id="IPR005532">
    <property type="entry name" value="SUMF_dom"/>
</dbReference>
<evidence type="ECO:0000313" key="6">
    <source>
        <dbReference type="EMBL" id="EGG01896.1"/>
    </source>
</evidence>
<accession>F4S035</accession>
<keyword evidence="1" id="KW-0489">Methyltransferase</keyword>
<dbReference type="PANTHER" id="PTHR43397:SF1">
    <property type="entry name" value="ERGOTHIONEINE BIOSYNTHESIS PROTEIN 1"/>
    <property type="match status" value="1"/>
</dbReference>
<dbReference type="InterPro" id="IPR029063">
    <property type="entry name" value="SAM-dependent_MTases_sf"/>
</dbReference>
<evidence type="ECO:0000256" key="1">
    <source>
        <dbReference type="ARBA" id="ARBA00022603"/>
    </source>
</evidence>
<dbReference type="InterPro" id="IPR019257">
    <property type="entry name" value="MeTrfase_dom"/>
</dbReference>
<evidence type="ECO:0000313" key="7">
    <source>
        <dbReference type="Proteomes" id="UP000001072"/>
    </source>
</evidence>
<dbReference type="Pfam" id="PF03781">
    <property type="entry name" value="FGE-sulfatase"/>
    <property type="match status" value="1"/>
</dbReference>
<dbReference type="EMBL" id="GL883134">
    <property type="protein sequence ID" value="EGG01896.1"/>
    <property type="molecule type" value="Genomic_DNA"/>
</dbReference>
<dbReference type="VEuPathDB" id="FungiDB:MELLADRAFT_110519"/>
<dbReference type="InParanoid" id="F4S035"/>
<dbReference type="AlphaFoldDB" id="F4S035"/>
<dbReference type="RefSeq" id="XP_007414730.1">
    <property type="nucleotide sequence ID" value="XM_007414668.1"/>
</dbReference>
<dbReference type="HOGENOM" id="CLU_006921_0_1_1"/>
<dbReference type="Proteomes" id="UP000001072">
    <property type="component" value="Unassembled WGS sequence"/>
</dbReference>
<dbReference type="PANTHER" id="PTHR43397">
    <property type="entry name" value="ERGOTHIONEINE BIOSYNTHESIS PROTEIN 1"/>
    <property type="match status" value="1"/>
</dbReference>